<dbReference type="OrthoDB" id="10066052at2759"/>
<reference evidence="2 3" key="1">
    <citation type="journal article" date="2019" name="Commun. Biol.">
        <title>The bagworm genome reveals a unique fibroin gene that provides high tensile strength.</title>
        <authorList>
            <person name="Kono N."/>
            <person name="Nakamura H."/>
            <person name="Ohtoshi R."/>
            <person name="Tomita M."/>
            <person name="Numata K."/>
            <person name="Arakawa K."/>
        </authorList>
    </citation>
    <scope>NUCLEOTIDE SEQUENCE [LARGE SCALE GENOMIC DNA]</scope>
</reference>
<name>A0A4C1XR17_EUMVA</name>
<dbReference type="EMBL" id="BGZK01000928">
    <property type="protein sequence ID" value="GBP65422.1"/>
    <property type="molecule type" value="Genomic_DNA"/>
</dbReference>
<evidence type="ECO:0000313" key="2">
    <source>
        <dbReference type="EMBL" id="GBP65422.1"/>
    </source>
</evidence>
<feature type="compositionally biased region" description="Basic and acidic residues" evidence="1">
    <location>
        <begin position="1"/>
        <end position="17"/>
    </location>
</feature>
<feature type="region of interest" description="Disordered" evidence="1">
    <location>
        <begin position="1"/>
        <end position="20"/>
    </location>
</feature>
<feature type="region of interest" description="Disordered" evidence="1">
    <location>
        <begin position="31"/>
        <end position="52"/>
    </location>
</feature>
<sequence>MHYTDCKHMPAARRDKTSAAGAIRRAANLADSRPAYRGESHTNVSAPARAPPRARQKIINIATNAQADAVDARWRVTARANCAAVRSLCPVTLLSINNFKNDSHIKQKSFTLHPLRSYRSGYTVRAANVTRDSYCHCTRMSVARLASTARTMKVPAMTQLLTYSSDFGAARLYPCELQSYHIHTLSERSACAFKIVTFLPPGKAEQESLKAPPSLCIPHTPTTYRARRPASNSRFSQTTPRFITSRNRTTLLPSAASEPLMLDQWFRLWRIDVNPDSQQLYSSSIAG</sequence>
<evidence type="ECO:0000313" key="3">
    <source>
        <dbReference type="Proteomes" id="UP000299102"/>
    </source>
</evidence>
<organism evidence="2 3">
    <name type="scientific">Eumeta variegata</name>
    <name type="common">Bagworm moth</name>
    <name type="synonym">Eumeta japonica</name>
    <dbReference type="NCBI Taxonomy" id="151549"/>
    <lineage>
        <taxon>Eukaryota</taxon>
        <taxon>Metazoa</taxon>
        <taxon>Ecdysozoa</taxon>
        <taxon>Arthropoda</taxon>
        <taxon>Hexapoda</taxon>
        <taxon>Insecta</taxon>
        <taxon>Pterygota</taxon>
        <taxon>Neoptera</taxon>
        <taxon>Endopterygota</taxon>
        <taxon>Lepidoptera</taxon>
        <taxon>Glossata</taxon>
        <taxon>Ditrysia</taxon>
        <taxon>Tineoidea</taxon>
        <taxon>Psychidae</taxon>
        <taxon>Oiketicinae</taxon>
        <taxon>Eumeta</taxon>
    </lineage>
</organism>
<dbReference type="AlphaFoldDB" id="A0A4C1XR17"/>
<proteinExistence type="predicted"/>
<keyword evidence="3" id="KW-1185">Reference proteome</keyword>
<protein>
    <submittedName>
        <fullName evidence="2">Uncharacterized protein</fullName>
    </submittedName>
</protein>
<accession>A0A4C1XR17</accession>
<comment type="caution">
    <text evidence="2">The sequence shown here is derived from an EMBL/GenBank/DDBJ whole genome shotgun (WGS) entry which is preliminary data.</text>
</comment>
<gene>
    <name evidence="2" type="ORF">EVAR_103304_1</name>
</gene>
<dbReference type="Proteomes" id="UP000299102">
    <property type="component" value="Unassembled WGS sequence"/>
</dbReference>
<evidence type="ECO:0000256" key="1">
    <source>
        <dbReference type="SAM" id="MobiDB-lite"/>
    </source>
</evidence>